<dbReference type="EMBL" id="JBDJNQ010000007">
    <property type="protein sequence ID" value="MEN5378538.1"/>
    <property type="molecule type" value="Genomic_DNA"/>
</dbReference>
<name>A0ABV0BWC1_9SPHI</name>
<keyword evidence="2" id="KW-1185">Reference proteome</keyword>
<dbReference type="Proteomes" id="UP001409291">
    <property type="component" value="Unassembled WGS sequence"/>
</dbReference>
<evidence type="ECO:0000313" key="1">
    <source>
        <dbReference type="EMBL" id="MEN5378538.1"/>
    </source>
</evidence>
<accession>A0ABV0BWC1</accession>
<dbReference type="InterPro" id="IPR009282">
    <property type="entry name" value="DUF937"/>
</dbReference>
<dbReference type="RefSeq" id="WP_346581600.1">
    <property type="nucleotide sequence ID" value="NZ_JBDJNQ010000007.1"/>
</dbReference>
<gene>
    <name evidence="1" type="ORF">ABE541_14840</name>
</gene>
<sequence>MGMTDLITGGLGNQMAAGLSKKLGIDSTKATWILAIAVPLIAGAIKYNQSKDDTSQAKGFADALDTKHNGEILDHVDEVIEQGPTEDGNKIVQHIFGSKTEYVASGLAEKSGFSSAQVTGVLATLAPIVMGYLGKEKANAAQNGTSNPLGDLLGGFLGGNTGSGGGLGNIIGNIFGADKNEPTAATTSGGLTDKISDFFDKNKDGSAIDDIVGMFTKK</sequence>
<dbReference type="Pfam" id="PF06078">
    <property type="entry name" value="DUF937"/>
    <property type="match status" value="1"/>
</dbReference>
<reference evidence="1 2" key="1">
    <citation type="submission" date="2024-04" db="EMBL/GenBank/DDBJ databases">
        <title>WGS of bacteria from Torrens River.</title>
        <authorList>
            <person name="Wyrsch E.R."/>
            <person name="Drigo B."/>
        </authorList>
    </citation>
    <scope>NUCLEOTIDE SEQUENCE [LARGE SCALE GENOMIC DNA]</scope>
    <source>
        <strain evidence="1 2">TWI391</strain>
    </source>
</reference>
<evidence type="ECO:0000313" key="2">
    <source>
        <dbReference type="Proteomes" id="UP001409291"/>
    </source>
</evidence>
<comment type="caution">
    <text evidence="1">The sequence shown here is derived from an EMBL/GenBank/DDBJ whole genome shotgun (WGS) entry which is preliminary data.</text>
</comment>
<proteinExistence type="predicted"/>
<organism evidence="1 2">
    <name type="scientific">Sphingobacterium kitahiroshimense</name>
    <dbReference type="NCBI Taxonomy" id="470446"/>
    <lineage>
        <taxon>Bacteria</taxon>
        <taxon>Pseudomonadati</taxon>
        <taxon>Bacteroidota</taxon>
        <taxon>Sphingobacteriia</taxon>
        <taxon>Sphingobacteriales</taxon>
        <taxon>Sphingobacteriaceae</taxon>
        <taxon>Sphingobacterium</taxon>
    </lineage>
</organism>
<protein>
    <submittedName>
        <fullName evidence="1">DUF937 domain-containing protein</fullName>
    </submittedName>
</protein>